<protein>
    <submittedName>
        <fullName evidence="2">Nuclear transport factor 2 family protein</fullName>
    </submittedName>
</protein>
<dbReference type="EMBL" id="CP089983">
    <property type="protein sequence ID" value="WXB00534.1"/>
    <property type="molecule type" value="Genomic_DNA"/>
</dbReference>
<dbReference type="Gene3D" id="3.10.450.50">
    <property type="match status" value="1"/>
</dbReference>
<keyword evidence="1" id="KW-0732">Signal</keyword>
<gene>
    <name evidence="2" type="ORF">LVJ94_26875</name>
</gene>
<dbReference type="PROSITE" id="PS51257">
    <property type="entry name" value="PROKAR_LIPOPROTEIN"/>
    <property type="match status" value="1"/>
</dbReference>
<evidence type="ECO:0000313" key="3">
    <source>
        <dbReference type="Proteomes" id="UP001374803"/>
    </source>
</evidence>
<proteinExistence type="predicted"/>
<dbReference type="RefSeq" id="WP_394830136.1">
    <property type="nucleotide sequence ID" value="NZ_CP089929.1"/>
</dbReference>
<keyword evidence="3" id="KW-1185">Reference proteome</keyword>
<dbReference type="InterPro" id="IPR032710">
    <property type="entry name" value="NTF2-like_dom_sf"/>
</dbReference>
<sequence>MNMSCPRSLIFVALLAGLMACRRSETTSTAAASASAAPAAPSAAPISATLALTREQARGVLVAWNDALDRHDTAALAPLYAEAVGYYGKQLGAEAVVQMKTQALKSDPAFHQQIVGDPTFVDGDDIRVEFLKRSGRAPQPRDVKASLVVGLRKGKAVILQETDEPTETRGAKQAKGAKEASWQDICETTATEVVNALPQVKKEVASLSKDIEKRKDANFGGVGPIWEGNGFSEAIGIHTPERFESHISYDVRNDGVLSVFCTGQGDLTIPAAVQARVKKACTPPKAP</sequence>
<feature type="signal peptide" evidence="1">
    <location>
        <begin position="1"/>
        <end position="24"/>
    </location>
</feature>
<evidence type="ECO:0000256" key="1">
    <source>
        <dbReference type="SAM" id="SignalP"/>
    </source>
</evidence>
<accession>A0ABZ2KPD6</accession>
<organism evidence="2 3">
    <name type="scientific">Pendulispora rubella</name>
    <dbReference type="NCBI Taxonomy" id="2741070"/>
    <lineage>
        <taxon>Bacteria</taxon>
        <taxon>Pseudomonadati</taxon>
        <taxon>Myxococcota</taxon>
        <taxon>Myxococcia</taxon>
        <taxon>Myxococcales</taxon>
        <taxon>Sorangiineae</taxon>
        <taxon>Pendulisporaceae</taxon>
        <taxon>Pendulispora</taxon>
    </lineage>
</organism>
<name>A0ABZ2KPD6_9BACT</name>
<reference evidence="2" key="1">
    <citation type="submission" date="2021-12" db="EMBL/GenBank/DDBJ databases">
        <title>Discovery of the Pendulisporaceae a myxobacterial family with distinct sporulation behavior and unique specialized metabolism.</title>
        <authorList>
            <person name="Garcia R."/>
            <person name="Popoff A."/>
            <person name="Bader C.D."/>
            <person name="Loehr J."/>
            <person name="Walesch S."/>
            <person name="Walt C."/>
            <person name="Boldt J."/>
            <person name="Bunk B."/>
            <person name="Haeckl F.J.F.P.J."/>
            <person name="Gunesch A.P."/>
            <person name="Birkelbach J."/>
            <person name="Nuebel U."/>
            <person name="Pietschmann T."/>
            <person name="Bach T."/>
            <person name="Mueller R."/>
        </authorList>
    </citation>
    <scope>NUCLEOTIDE SEQUENCE</scope>
    <source>
        <strain evidence="2">MSr11367</strain>
    </source>
</reference>
<feature type="chain" id="PRO_5047511232" evidence="1">
    <location>
        <begin position="25"/>
        <end position="287"/>
    </location>
</feature>
<dbReference type="Proteomes" id="UP001374803">
    <property type="component" value="Chromosome"/>
</dbReference>
<dbReference type="SUPFAM" id="SSF54427">
    <property type="entry name" value="NTF2-like"/>
    <property type="match status" value="1"/>
</dbReference>
<evidence type="ECO:0000313" key="2">
    <source>
        <dbReference type="EMBL" id="WXB00534.1"/>
    </source>
</evidence>